<dbReference type="GeneTree" id="ENSGT00940000159159"/>
<reference evidence="6" key="1">
    <citation type="submission" date="2025-08" db="UniProtKB">
        <authorList>
            <consortium name="Ensembl"/>
        </authorList>
    </citation>
    <scope>IDENTIFICATION</scope>
</reference>
<dbReference type="PANTHER" id="PTHR46374:SF3">
    <property type="entry name" value="STAR-RELATED LIPID TRANSFER PROTEIN 5"/>
    <property type="match status" value="1"/>
</dbReference>
<dbReference type="InterPro" id="IPR023393">
    <property type="entry name" value="START-like_dom_sf"/>
</dbReference>
<dbReference type="Proteomes" id="UP000694406">
    <property type="component" value="Unplaced"/>
</dbReference>
<evidence type="ECO:0000256" key="4">
    <source>
        <dbReference type="ARBA" id="ARBA00024750"/>
    </source>
</evidence>
<dbReference type="Ensembl" id="ENSLLTT00000008392.1">
    <property type="protein sequence ID" value="ENSLLTP00000008093.1"/>
    <property type="gene ID" value="ENSLLTG00000006141.1"/>
</dbReference>
<feature type="domain" description="START" evidence="5">
    <location>
        <begin position="44"/>
        <end position="259"/>
    </location>
</feature>
<keyword evidence="3" id="KW-0446">Lipid-binding</keyword>
<evidence type="ECO:0000259" key="5">
    <source>
        <dbReference type="PROSITE" id="PS50848"/>
    </source>
</evidence>
<dbReference type="Pfam" id="PF01852">
    <property type="entry name" value="START"/>
    <property type="match status" value="1"/>
</dbReference>
<evidence type="ECO:0000256" key="3">
    <source>
        <dbReference type="ARBA" id="ARBA00023121"/>
    </source>
</evidence>
<dbReference type="PROSITE" id="PS50848">
    <property type="entry name" value="START"/>
    <property type="match status" value="1"/>
</dbReference>
<evidence type="ECO:0000313" key="6">
    <source>
        <dbReference type="Ensembl" id="ENSLLTP00000008093.1"/>
    </source>
</evidence>
<dbReference type="PANTHER" id="PTHR46374">
    <property type="entry name" value="PROTEIN CBG07384"/>
    <property type="match status" value="1"/>
</dbReference>
<keyword evidence="7" id="KW-1185">Reference proteome</keyword>
<dbReference type="SUPFAM" id="SSF55961">
    <property type="entry name" value="Bet v1-like"/>
    <property type="match status" value="1"/>
</dbReference>
<reference evidence="6" key="2">
    <citation type="submission" date="2025-09" db="UniProtKB">
        <authorList>
            <consortium name="Ensembl"/>
        </authorList>
    </citation>
    <scope>IDENTIFICATION</scope>
</reference>
<keyword evidence="2" id="KW-0445">Lipid transport</keyword>
<accession>A0A8C5RW47</accession>
<evidence type="ECO:0000256" key="1">
    <source>
        <dbReference type="ARBA" id="ARBA00022448"/>
    </source>
</evidence>
<comment type="function">
    <text evidence="4">May be involved in the intracellular transport of sterols or other lipids. May bind cholesterol or other sterols.</text>
</comment>
<gene>
    <name evidence="6" type="primary">STARD5</name>
</gene>
<dbReference type="SMART" id="SM00234">
    <property type="entry name" value="START"/>
    <property type="match status" value="1"/>
</dbReference>
<dbReference type="GO" id="GO:0070508">
    <property type="term" value="P:cholesterol import"/>
    <property type="evidence" value="ECO:0007669"/>
    <property type="project" value="Ensembl"/>
</dbReference>
<dbReference type="InterPro" id="IPR002913">
    <property type="entry name" value="START_lipid-bd_dom"/>
</dbReference>
<dbReference type="Gene3D" id="3.30.530.20">
    <property type="match status" value="1"/>
</dbReference>
<evidence type="ECO:0000313" key="7">
    <source>
        <dbReference type="Proteomes" id="UP000694406"/>
    </source>
</evidence>
<proteinExistence type="predicted"/>
<dbReference type="InterPro" id="IPR043556">
    <property type="entry name" value="StARD5/6"/>
</dbReference>
<dbReference type="GO" id="GO:0120020">
    <property type="term" value="F:cholesterol transfer activity"/>
    <property type="evidence" value="ECO:0007669"/>
    <property type="project" value="Ensembl"/>
</dbReference>
<name>A0A8C5RW47_LATLA</name>
<organism evidence="6 7">
    <name type="scientific">Laticauda laticaudata</name>
    <name type="common">Blue-ringed sea krait</name>
    <name type="synonym">Blue-lipped sea krait</name>
    <dbReference type="NCBI Taxonomy" id="8630"/>
    <lineage>
        <taxon>Eukaryota</taxon>
        <taxon>Metazoa</taxon>
        <taxon>Chordata</taxon>
        <taxon>Craniata</taxon>
        <taxon>Vertebrata</taxon>
        <taxon>Euteleostomi</taxon>
        <taxon>Lepidosauria</taxon>
        <taxon>Squamata</taxon>
        <taxon>Bifurcata</taxon>
        <taxon>Unidentata</taxon>
        <taxon>Episquamata</taxon>
        <taxon>Toxicofera</taxon>
        <taxon>Serpentes</taxon>
        <taxon>Colubroidea</taxon>
        <taxon>Elapidae</taxon>
        <taxon>Laticaudinae</taxon>
        <taxon>Laticauda</taxon>
    </lineage>
</organism>
<dbReference type="AlphaFoldDB" id="A0A8C5RW47"/>
<sequence>MARRLQREAGPFFWAALSRCFPVSSPSSSASTVGPAIPSPAGNASPSLAMEYQQAAQWAAQHLESYRKDPSGWSGCKRSNNVTISWKPSNIFRGNLYRAEGILAAKPEDVLKCIMPETGGLREKWDNNVTKLVVVESINNNVCVLRTTTPSVLMNMISPREFLDVVLIQENEDGSKMTAATNVEHPLSPPQPNYVRGLNFPCGCFLIPVPGDPNKTHLLSFFQTDLGGSLPQKIIESFFPRSITGFYGNLANAAVTLVP</sequence>
<dbReference type="GO" id="GO:0015485">
    <property type="term" value="F:cholesterol binding"/>
    <property type="evidence" value="ECO:0007669"/>
    <property type="project" value="Ensembl"/>
</dbReference>
<protein>
    <submittedName>
        <fullName evidence="6">StAR related lipid transfer domain containing 5</fullName>
    </submittedName>
</protein>
<keyword evidence="1" id="KW-0813">Transport</keyword>
<evidence type="ECO:0000256" key="2">
    <source>
        <dbReference type="ARBA" id="ARBA00023055"/>
    </source>
</evidence>